<sequence>MDLKEQMKESNGEFFSISEAQLQDDLEEDEKQPIDVFQMDKLAEHFTHSSVLNGYEGDATSSNFADDGVNDIDIEESKDFFNGYFRLKHENDIHPRGISAIF</sequence>
<proteinExistence type="predicted"/>
<reference evidence="2 3" key="1">
    <citation type="journal article" date="2017" name="Gigascience">
        <title>Genome sequence of the small brown planthopper, Laodelphax striatellus.</title>
        <authorList>
            <person name="Zhu J."/>
            <person name="Jiang F."/>
            <person name="Wang X."/>
            <person name="Yang P."/>
            <person name="Bao Y."/>
            <person name="Zhao W."/>
            <person name="Wang W."/>
            <person name="Lu H."/>
            <person name="Wang Q."/>
            <person name="Cui N."/>
            <person name="Li J."/>
            <person name="Chen X."/>
            <person name="Luo L."/>
            <person name="Yu J."/>
            <person name="Kang L."/>
            <person name="Cui F."/>
        </authorList>
    </citation>
    <scope>NUCLEOTIDE SEQUENCE [LARGE SCALE GENOMIC DNA]</scope>
    <source>
        <strain evidence="2">Lst14</strain>
    </source>
</reference>
<feature type="region of interest" description="Disordered" evidence="1">
    <location>
        <begin position="1"/>
        <end position="29"/>
    </location>
</feature>
<dbReference type="EMBL" id="QKKF02022626">
    <property type="protein sequence ID" value="RZF38329.1"/>
    <property type="molecule type" value="Genomic_DNA"/>
</dbReference>
<comment type="caution">
    <text evidence="2">The sequence shown here is derived from an EMBL/GenBank/DDBJ whole genome shotgun (WGS) entry which is preliminary data.</text>
</comment>
<keyword evidence="3" id="KW-1185">Reference proteome</keyword>
<organism evidence="2 3">
    <name type="scientific">Laodelphax striatellus</name>
    <name type="common">Small brown planthopper</name>
    <name type="synonym">Delphax striatella</name>
    <dbReference type="NCBI Taxonomy" id="195883"/>
    <lineage>
        <taxon>Eukaryota</taxon>
        <taxon>Metazoa</taxon>
        <taxon>Ecdysozoa</taxon>
        <taxon>Arthropoda</taxon>
        <taxon>Hexapoda</taxon>
        <taxon>Insecta</taxon>
        <taxon>Pterygota</taxon>
        <taxon>Neoptera</taxon>
        <taxon>Paraneoptera</taxon>
        <taxon>Hemiptera</taxon>
        <taxon>Auchenorrhyncha</taxon>
        <taxon>Fulgoroidea</taxon>
        <taxon>Delphacidae</taxon>
        <taxon>Criomorphinae</taxon>
        <taxon>Laodelphax</taxon>
    </lineage>
</organism>
<dbReference type="InParanoid" id="A0A482WXN2"/>
<evidence type="ECO:0000313" key="3">
    <source>
        <dbReference type="Proteomes" id="UP000291343"/>
    </source>
</evidence>
<evidence type="ECO:0000313" key="2">
    <source>
        <dbReference type="EMBL" id="RZF38329.1"/>
    </source>
</evidence>
<accession>A0A482WXN2</accession>
<dbReference type="AlphaFoldDB" id="A0A482WXN2"/>
<feature type="compositionally biased region" description="Basic and acidic residues" evidence="1">
    <location>
        <begin position="1"/>
        <end position="11"/>
    </location>
</feature>
<evidence type="ECO:0000256" key="1">
    <source>
        <dbReference type="SAM" id="MobiDB-lite"/>
    </source>
</evidence>
<gene>
    <name evidence="2" type="ORF">LSTR_LSTR012116</name>
</gene>
<protein>
    <submittedName>
        <fullName evidence="2">Uncharacterized protein</fullName>
    </submittedName>
</protein>
<name>A0A482WXN2_LAOST</name>
<dbReference type="Proteomes" id="UP000291343">
    <property type="component" value="Unassembled WGS sequence"/>
</dbReference>